<dbReference type="Pfam" id="PF02738">
    <property type="entry name" value="MoCoBD_1"/>
    <property type="match status" value="1"/>
</dbReference>
<dbReference type="InterPro" id="IPR000674">
    <property type="entry name" value="Ald_Oxase/Xan_DH_a/b"/>
</dbReference>
<evidence type="ECO:0000259" key="1">
    <source>
        <dbReference type="SMART" id="SM01008"/>
    </source>
</evidence>
<dbReference type="Proteomes" id="UP000782312">
    <property type="component" value="Unassembled WGS sequence"/>
</dbReference>
<dbReference type="AlphaFoldDB" id="A0A932HWA3"/>
<comment type="caution">
    <text evidence="2">The sequence shown here is derived from an EMBL/GenBank/DDBJ whole genome shotgun (WGS) entry which is preliminary data.</text>
</comment>
<sequence>MTERVETRVVGARLPFVDGVEKATGATQFAADLRLPGMLTGMALRSPHPHARILRVDASKAEHLPGVHAVLSRENTPAARFGINHKDETAFCREKVRYIGDEVAAVAAVDEDTAREALSLIQVEYEPLPAVTDPFAALSRGAPLVHEAIPGNIASQFHVARGEVDAAFEAADARFEDEFHTHLAHQAYIEPTGCAAEWRPGDEITVWGCLQSVFVIRTFMLSPVMGIAPEKFRVIQTKPGGAFGGKLDVKAALLAAMLSRAAGKPVSFLLSLGEDLISMRPRMPVHFRLQSAFREDGKLLAKRVEIVAENGAYSSLSPAIMSSVALRTDNLYRTPAVDIDARLVYTNVCPSGQMRGFGNVQATFAWESHLDNVAAGLGMDPLELRLRNYVEKGDVTLHGWKIASCGVADAARYAAGAIGWAEKRKRGGRGRGVGMASTIHVSGNKGFAVELGPDDTEPSSGIVRIKEDGKVEIWTGESDLGQGSASVMAYIAAEELGLPVEDFDVPPTDTGCMPFGFGAFASRITLIGGNAVKIAAADARQALLAAAGEVLEAAPEQLAVEGREIAVKGFPGRRTTVKEVVQAAGGLIQGRGTWLAGGEVLDKKKYGNPSTTYSFATHAAEVEVDLETGIVTVLRVTAGHDPGRVINRLGSEGQVEGGAVQAMSFCLMEGLSPRDGRIRGANFHDYLIATSLDAPPVEHQFFETIDPHGPYGAKGLAETAINPTAAAIANAIFHATGARIRTLPFTPERVLEAIEAAKSEGGVK</sequence>
<dbReference type="EMBL" id="JACPUR010000013">
    <property type="protein sequence ID" value="MBI3126870.1"/>
    <property type="molecule type" value="Genomic_DNA"/>
</dbReference>
<dbReference type="InterPro" id="IPR046867">
    <property type="entry name" value="AldOxase/xan_DH_MoCoBD2"/>
</dbReference>
<dbReference type="SMART" id="SM01008">
    <property type="entry name" value="Ald_Xan_dh_C"/>
    <property type="match status" value="1"/>
</dbReference>
<reference evidence="2" key="1">
    <citation type="submission" date="2020-07" db="EMBL/GenBank/DDBJ databases">
        <title>Huge and variable diversity of episymbiotic CPR bacteria and DPANN archaea in groundwater ecosystems.</title>
        <authorList>
            <person name="He C.Y."/>
            <person name="Keren R."/>
            <person name="Whittaker M."/>
            <person name="Farag I.F."/>
            <person name="Doudna J."/>
            <person name="Cate J.H.D."/>
            <person name="Banfield J.F."/>
        </authorList>
    </citation>
    <scope>NUCLEOTIDE SEQUENCE</scope>
    <source>
        <strain evidence="2">NC_groundwater_763_Ag_S-0.2um_68_21</strain>
    </source>
</reference>
<protein>
    <submittedName>
        <fullName evidence="2">Xanthine dehydrogenase family protein molybdopterin-binding subunit</fullName>
    </submittedName>
</protein>
<dbReference type="PANTHER" id="PTHR11908:SF157">
    <property type="entry name" value="XANTHINE DEHYDROGENASE SUBUNIT D-RELATED"/>
    <property type="match status" value="1"/>
</dbReference>
<dbReference type="GO" id="GO:0016491">
    <property type="term" value="F:oxidoreductase activity"/>
    <property type="evidence" value="ECO:0007669"/>
    <property type="project" value="InterPro"/>
</dbReference>
<evidence type="ECO:0000313" key="3">
    <source>
        <dbReference type="Proteomes" id="UP000782312"/>
    </source>
</evidence>
<dbReference type="Pfam" id="PF20256">
    <property type="entry name" value="MoCoBD_2"/>
    <property type="match status" value="1"/>
</dbReference>
<dbReference type="PANTHER" id="PTHR11908">
    <property type="entry name" value="XANTHINE DEHYDROGENASE"/>
    <property type="match status" value="1"/>
</dbReference>
<dbReference type="Gene3D" id="3.90.1170.50">
    <property type="entry name" value="Aldehyde oxidase/xanthine dehydrogenase, a/b hammerhead"/>
    <property type="match status" value="1"/>
</dbReference>
<dbReference type="Gene3D" id="3.30.365.10">
    <property type="entry name" value="Aldehyde oxidase/xanthine dehydrogenase, molybdopterin binding domain"/>
    <property type="match status" value="4"/>
</dbReference>
<organism evidence="2 3">
    <name type="scientific">Tectimicrobiota bacterium</name>
    <dbReference type="NCBI Taxonomy" id="2528274"/>
    <lineage>
        <taxon>Bacteria</taxon>
        <taxon>Pseudomonadati</taxon>
        <taxon>Nitrospinota/Tectimicrobiota group</taxon>
        <taxon>Candidatus Tectimicrobiota</taxon>
    </lineage>
</organism>
<gene>
    <name evidence="2" type="ORF">HYZ11_04630</name>
</gene>
<dbReference type="InterPro" id="IPR036856">
    <property type="entry name" value="Ald_Oxase/Xan_DH_a/b_sf"/>
</dbReference>
<proteinExistence type="predicted"/>
<dbReference type="GO" id="GO:0005506">
    <property type="term" value="F:iron ion binding"/>
    <property type="evidence" value="ECO:0007669"/>
    <property type="project" value="InterPro"/>
</dbReference>
<dbReference type="InterPro" id="IPR016208">
    <property type="entry name" value="Ald_Oxase/xanthine_DH-like"/>
</dbReference>
<feature type="domain" description="Aldehyde oxidase/xanthine dehydrogenase a/b hammerhead" evidence="1">
    <location>
        <begin position="24"/>
        <end position="129"/>
    </location>
</feature>
<dbReference type="InterPro" id="IPR008274">
    <property type="entry name" value="AldOxase/xan_DH_MoCoBD1"/>
</dbReference>
<dbReference type="Pfam" id="PF01315">
    <property type="entry name" value="Ald_Xan_dh_C"/>
    <property type="match status" value="1"/>
</dbReference>
<name>A0A932HWA3_UNCTE</name>
<dbReference type="SUPFAM" id="SSF56003">
    <property type="entry name" value="Molybdenum cofactor-binding domain"/>
    <property type="match status" value="1"/>
</dbReference>
<dbReference type="InterPro" id="IPR037165">
    <property type="entry name" value="AldOxase/xan_DH_Mopterin-bd_sf"/>
</dbReference>
<dbReference type="SUPFAM" id="SSF54665">
    <property type="entry name" value="CO dehydrogenase molybdoprotein N-domain-like"/>
    <property type="match status" value="1"/>
</dbReference>
<evidence type="ECO:0000313" key="2">
    <source>
        <dbReference type="EMBL" id="MBI3126870.1"/>
    </source>
</evidence>
<accession>A0A932HWA3</accession>